<evidence type="ECO:0000313" key="4">
    <source>
        <dbReference type="Proteomes" id="UP000000304"/>
    </source>
</evidence>
<dbReference type="GO" id="GO:0006629">
    <property type="term" value="P:lipid metabolic process"/>
    <property type="evidence" value="ECO:0007669"/>
    <property type="project" value="InterPro"/>
</dbReference>
<dbReference type="Gene3D" id="3.40.50.1820">
    <property type="entry name" value="alpha/beta hydrolase"/>
    <property type="match status" value="1"/>
</dbReference>
<gene>
    <name evidence="3" type="primary">Dsim\GD20126</name>
    <name evidence="3" type="ORF">Dsim_GD20126</name>
</gene>
<dbReference type="OrthoDB" id="9974421at2759"/>
<dbReference type="EMBL" id="CH987452">
    <property type="protein sequence ID" value="EDX16021.1"/>
    <property type="molecule type" value="Genomic_DNA"/>
</dbReference>
<name>B4NVE0_DROSI</name>
<dbReference type="AlphaFoldDB" id="B4NVE0"/>
<accession>B4NVE0</accession>
<keyword evidence="1" id="KW-0732">Signal</keyword>
<dbReference type="Proteomes" id="UP000000304">
    <property type="component" value="Unassembled WGS sequence"/>
</dbReference>
<dbReference type="Pfam" id="PF04083">
    <property type="entry name" value="Abhydro_lipase"/>
    <property type="match status" value="1"/>
</dbReference>
<proteinExistence type="predicted"/>
<dbReference type="PhylomeDB" id="B4NVE0"/>
<dbReference type="SUPFAM" id="SSF53474">
    <property type="entry name" value="alpha/beta-Hydrolases"/>
    <property type="match status" value="1"/>
</dbReference>
<dbReference type="STRING" id="7240.B4NVE0"/>
<feature type="domain" description="Partial AB-hydrolase lipase" evidence="2">
    <location>
        <begin position="37"/>
        <end position="97"/>
    </location>
</feature>
<feature type="chain" id="PRO_5002820569" evidence="1">
    <location>
        <begin position="18"/>
        <end position="137"/>
    </location>
</feature>
<evidence type="ECO:0000256" key="1">
    <source>
        <dbReference type="SAM" id="SignalP"/>
    </source>
</evidence>
<feature type="signal peptide" evidence="1">
    <location>
        <begin position="1"/>
        <end position="17"/>
    </location>
</feature>
<reference evidence="3 4" key="1">
    <citation type="journal article" date="2007" name="Nature">
        <title>Evolution of genes and genomes on the Drosophila phylogeny.</title>
        <authorList>
            <consortium name="Drosophila 12 Genomes Consortium"/>
            <person name="Clark A.G."/>
            <person name="Eisen M.B."/>
            <person name="Smith D.R."/>
            <person name="Bergman C.M."/>
            <person name="Oliver B."/>
            <person name="Markow T.A."/>
            <person name="Kaufman T.C."/>
            <person name="Kellis M."/>
            <person name="Gelbart W."/>
            <person name="Iyer V.N."/>
            <person name="Pollard D.A."/>
            <person name="Sackton T.B."/>
            <person name="Larracuente A.M."/>
            <person name="Singh N.D."/>
            <person name="Abad J.P."/>
            <person name="Abt D.N."/>
            <person name="Adryan B."/>
            <person name="Aguade M."/>
            <person name="Akashi H."/>
            <person name="Anderson W.W."/>
            <person name="Aquadro C.F."/>
            <person name="Ardell D.H."/>
            <person name="Arguello R."/>
            <person name="Artieri C.G."/>
            <person name="Barbash D.A."/>
            <person name="Barker D."/>
            <person name="Barsanti P."/>
            <person name="Batterham P."/>
            <person name="Batzoglou S."/>
            <person name="Begun D."/>
            <person name="Bhutkar A."/>
            <person name="Blanco E."/>
            <person name="Bosak S.A."/>
            <person name="Bradley R.K."/>
            <person name="Brand A.D."/>
            <person name="Brent M.R."/>
            <person name="Brooks A.N."/>
            <person name="Brown R.H."/>
            <person name="Butlin R.K."/>
            <person name="Caggese C."/>
            <person name="Calvi B.R."/>
            <person name="Bernardo de Carvalho A."/>
            <person name="Caspi A."/>
            <person name="Castrezana S."/>
            <person name="Celniker S.E."/>
            <person name="Chang J.L."/>
            <person name="Chapple C."/>
            <person name="Chatterji S."/>
            <person name="Chinwalla A."/>
            <person name="Civetta A."/>
            <person name="Clifton S.W."/>
            <person name="Comeron J.M."/>
            <person name="Costello J.C."/>
            <person name="Coyne J.A."/>
            <person name="Daub J."/>
            <person name="David R.G."/>
            <person name="Delcher A.L."/>
            <person name="Delehaunty K."/>
            <person name="Do C.B."/>
            <person name="Ebling H."/>
            <person name="Edwards K."/>
            <person name="Eickbush T."/>
            <person name="Evans J.D."/>
            <person name="Filipski A."/>
            <person name="Findeiss S."/>
            <person name="Freyhult E."/>
            <person name="Fulton L."/>
            <person name="Fulton R."/>
            <person name="Garcia A.C."/>
            <person name="Gardiner A."/>
            <person name="Garfield D.A."/>
            <person name="Garvin B.E."/>
            <person name="Gibson G."/>
            <person name="Gilbert D."/>
            <person name="Gnerre S."/>
            <person name="Godfrey J."/>
            <person name="Good R."/>
            <person name="Gotea V."/>
            <person name="Gravely B."/>
            <person name="Greenberg A.J."/>
            <person name="Griffiths-Jones S."/>
            <person name="Gross S."/>
            <person name="Guigo R."/>
            <person name="Gustafson E.A."/>
            <person name="Haerty W."/>
            <person name="Hahn M.W."/>
            <person name="Halligan D.L."/>
            <person name="Halpern A.L."/>
            <person name="Halter G.M."/>
            <person name="Han M.V."/>
            <person name="Heger A."/>
            <person name="Hillier L."/>
            <person name="Hinrichs A.S."/>
            <person name="Holmes I."/>
            <person name="Hoskins R.A."/>
            <person name="Hubisz M.J."/>
            <person name="Hultmark D."/>
            <person name="Huntley M.A."/>
            <person name="Jaffe D.B."/>
            <person name="Jagadeeshan S."/>
            <person name="Jeck W.R."/>
            <person name="Johnson J."/>
            <person name="Jones C.D."/>
            <person name="Jordan W.C."/>
            <person name="Karpen G.H."/>
            <person name="Kataoka E."/>
            <person name="Keightley P.D."/>
            <person name="Kheradpour P."/>
            <person name="Kirkness E.F."/>
            <person name="Koerich L.B."/>
            <person name="Kristiansen K."/>
            <person name="Kudrna D."/>
            <person name="Kulathinal R.J."/>
            <person name="Kumar S."/>
            <person name="Kwok R."/>
            <person name="Lander E."/>
            <person name="Langley C.H."/>
            <person name="Lapoint R."/>
            <person name="Lazzaro B.P."/>
            <person name="Lee S.J."/>
            <person name="Levesque L."/>
            <person name="Li R."/>
            <person name="Lin C.F."/>
            <person name="Lin M.F."/>
            <person name="Lindblad-Toh K."/>
            <person name="Llopart A."/>
            <person name="Long M."/>
            <person name="Low L."/>
            <person name="Lozovsky E."/>
            <person name="Lu J."/>
            <person name="Luo M."/>
            <person name="Machado C.A."/>
            <person name="Makalowski W."/>
            <person name="Marzo M."/>
            <person name="Matsuda M."/>
            <person name="Matzkin L."/>
            <person name="McAllister B."/>
            <person name="McBride C.S."/>
            <person name="McKernan B."/>
            <person name="McKernan K."/>
            <person name="Mendez-Lago M."/>
            <person name="Minx P."/>
            <person name="Mollenhauer M.U."/>
            <person name="Montooth K."/>
            <person name="Mount S.M."/>
            <person name="Mu X."/>
            <person name="Myers E."/>
            <person name="Negre B."/>
            <person name="Newfeld S."/>
            <person name="Nielsen R."/>
            <person name="Noor M.A."/>
            <person name="O'Grady P."/>
            <person name="Pachter L."/>
            <person name="Papaceit M."/>
            <person name="Parisi M.J."/>
            <person name="Parisi M."/>
            <person name="Parts L."/>
            <person name="Pedersen J.S."/>
            <person name="Pesole G."/>
            <person name="Phillippy A.M."/>
            <person name="Ponting C.P."/>
            <person name="Pop M."/>
            <person name="Porcelli D."/>
            <person name="Powell J.R."/>
            <person name="Prohaska S."/>
            <person name="Pruitt K."/>
            <person name="Puig M."/>
            <person name="Quesneville H."/>
            <person name="Ram K.R."/>
            <person name="Rand D."/>
            <person name="Rasmussen M.D."/>
            <person name="Reed L.K."/>
            <person name="Reenan R."/>
            <person name="Reily A."/>
            <person name="Remington K.A."/>
            <person name="Rieger T.T."/>
            <person name="Ritchie M.G."/>
            <person name="Robin C."/>
            <person name="Rogers Y.H."/>
            <person name="Rohde C."/>
            <person name="Rozas J."/>
            <person name="Rubenfield M.J."/>
            <person name="Ruiz A."/>
            <person name="Russo S."/>
            <person name="Salzberg S.L."/>
            <person name="Sanchez-Gracia A."/>
            <person name="Saranga D.J."/>
            <person name="Sato H."/>
            <person name="Schaeffer S.W."/>
            <person name="Schatz M.C."/>
            <person name="Schlenke T."/>
            <person name="Schwartz R."/>
            <person name="Segarra C."/>
            <person name="Singh R.S."/>
            <person name="Sirot L."/>
            <person name="Sirota M."/>
            <person name="Sisneros N.B."/>
            <person name="Smith C.D."/>
            <person name="Smith T.F."/>
            <person name="Spieth J."/>
            <person name="Stage D.E."/>
            <person name="Stark A."/>
            <person name="Stephan W."/>
            <person name="Strausberg R.L."/>
            <person name="Strempel S."/>
            <person name="Sturgill D."/>
            <person name="Sutton G."/>
            <person name="Sutton G.G."/>
            <person name="Tao W."/>
            <person name="Teichmann S."/>
            <person name="Tobari Y.N."/>
            <person name="Tomimura Y."/>
            <person name="Tsolas J.M."/>
            <person name="Valente V.L."/>
            <person name="Venter E."/>
            <person name="Venter J.C."/>
            <person name="Vicario S."/>
            <person name="Vieira F.G."/>
            <person name="Vilella A.J."/>
            <person name="Villasante A."/>
            <person name="Walenz B."/>
            <person name="Wang J."/>
            <person name="Wasserman M."/>
            <person name="Watts T."/>
            <person name="Wilson D."/>
            <person name="Wilson R.K."/>
            <person name="Wing R.A."/>
            <person name="Wolfner M.F."/>
            <person name="Wong A."/>
            <person name="Wong G.K."/>
            <person name="Wu C.I."/>
            <person name="Wu G."/>
            <person name="Yamamoto D."/>
            <person name="Yang H.P."/>
            <person name="Yang S.P."/>
            <person name="Yorke J.A."/>
            <person name="Yoshida K."/>
            <person name="Zdobnov E."/>
            <person name="Zhang P."/>
            <person name="Zhang Y."/>
            <person name="Zimin A.V."/>
            <person name="Baldwin J."/>
            <person name="Abdouelleil A."/>
            <person name="Abdulkadir J."/>
            <person name="Abebe A."/>
            <person name="Abera B."/>
            <person name="Abreu J."/>
            <person name="Acer S.C."/>
            <person name="Aftuck L."/>
            <person name="Alexander A."/>
            <person name="An P."/>
            <person name="Anderson E."/>
            <person name="Anderson S."/>
            <person name="Arachi H."/>
            <person name="Azer M."/>
            <person name="Bachantsang P."/>
            <person name="Barry A."/>
            <person name="Bayul T."/>
            <person name="Berlin A."/>
            <person name="Bessette D."/>
            <person name="Bloom T."/>
            <person name="Blye J."/>
            <person name="Boguslavskiy L."/>
            <person name="Bonnet C."/>
            <person name="Boukhgalter B."/>
            <person name="Bourzgui I."/>
            <person name="Brown A."/>
            <person name="Cahill P."/>
            <person name="Channer S."/>
            <person name="Cheshatsang Y."/>
            <person name="Chuda L."/>
            <person name="Citroen M."/>
            <person name="Collymore A."/>
            <person name="Cooke P."/>
            <person name="Costello M."/>
            <person name="D'Aco K."/>
            <person name="Daza R."/>
            <person name="De Haan G."/>
            <person name="DeGray S."/>
            <person name="DeMaso C."/>
            <person name="Dhargay N."/>
            <person name="Dooley K."/>
            <person name="Dooley E."/>
            <person name="Doricent M."/>
            <person name="Dorje P."/>
            <person name="Dorjee K."/>
            <person name="Dupes A."/>
            <person name="Elong R."/>
            <person name="Falk J."/>
            <person name="Farina A."/>
            <person name="Faro S."/>
            <person name="Ferguson D."/>
            <person name="Fisher S."/>
            <person name="Foley C.D."/>
            <person name="Franke A."/>
            <person name="Friedrich D."/>
            <person name="Gadbois L."/>
            <person name="Gearin G."/>
            <person name="Gearin C.R."/>
            <person name="Giannoukos G."/>
            <person name="Goode T."/>
            <person name="Graham J."/>
            <person name="Grandbois E."/>
            <person name="Grewal S."/>
            <person name="Gyaltsen K."/>
            <person name="Hafez N."/>
            <person name="Hagos B."/>
            <person name="Hall J."/>
            <person name="Henson C."/>
            <person name="Hollinger A."/>
            <person name="Honan T."/>
            <person name="Huard M.D."/>
            <person name="Hughes L."/>
            <person name="Hurhula B."/>
            <person name="Husby M.E."/>
            <person name="Kamat A."/>
            <person name="Kanga B."/>
            <person name="Kashin S."/>
            <person name="Khazanovich D."/>
            <person name="Kisner P."/>
            <person name="Lance K."/>
            <person name="Lara M."/>
            <person name="Lee W."/>
            <person name="Lennon N."/>
            <person name="Letendre F."/>
            <person name="LeVine R."/>
            <person name="Lipovsky A."/>
            <person name="Liu X."/>
            <person name="Liu J."/>
            <person name="Liu S."/>
            <person name="Lokyitsang T."/>
            <person name="Lokyitsang Y."/>
            <person name="Lubonja R."/>
            <person name="Lui A."/>
            <person name="MacDonald P."/>
            <person name="Magnisalis V."/>
            <person name="Maru K."/>
            <person name="Matthews C."/>
            <person name="McCusker W."/>
            <person name="McDonough S."/>
            <person name="Mehta T."/>
            <person name="Meldrim J."/>
            <person name="Meneus L."/>
            <person name="Mihai O."/>
            <person name="Mihalev A."/>
            <person name="Mihova T."/>
            <person name="Mittelman R."/>
            <person name="Mlenga V."/>
            <person name="Montmayeur A."/>
            <person name="Mulrain L."/>
            <person name="Navidi A."/>
            <person name="Naylor J."/>
            <person name="Negash T."/>
            <person name="Nguyen T."/>
            <person name="Nguyen N."/>
            <person name="Nicol R."/>
            <person name="Norbu C."/>
            <person name="Norbu N."/>
            <person name="Novod N."/>
            <person name="O'Neill B."/>
            <person name="Osman S."/>
            <person name="Markiewicz E."/>
            <person name="Oyono O.L."/>
            <person name="Patti C."/>
            <person name="Phunkhang P."/>
            <person name="Pierre F."/>
            <person name="Priest M."/>
            <person name="Raghuraman S."/>
            <person name="Rege F."/>
            <person name="Reyes R."/>
            <person name="Rise C."/>
            <person name="Rogov P."/>
            <person name="Ross K."/>
            <person name="Ryan E."/>
            <person name="Settipalli S."/>
            <person name="Shea T."/>
            <person name="Sherpa N."/>
            <person name="Shi L."/>
            <person name="Shih D."/>
            <person name="Sparrow T."/>
            <person name="Spaulding J."/>
            <person name="Stalker J."/>
            <person name="Stange-Thomann N."/>
            <person name="Stavropoulos S."/>
            <person name="Stone C."/>
            <person name="Strader C."/>
            <person name="Tesfaye S."/>
            <person name="Thomson T."/>
            <person name="Thoulutsang Y."/>
            <person name="Thoulutsang D."/>
            <person name="Topham K."/>
            <person name="Topping I."/>
            <person name="Tsamla T."/>
            <person name="Vassiliev H."/>
            <person name="Vo A."/>
            <person name="Wangchuk T."/>
            <person name="Wangdi T."/>
            <person name="Weiand M."/>
            <person name="Wilkinson J."/>
            <person name="Wilson A."/>
            <person name="Yadav S."/>
            <person name="Young G."/>
            <person name="Yu Q."/>
            <person name="Zembek L."/>
            <person name="Zhong D."/>
            <person name="Zimmer A."/>
            <person name="Zwirko Z."/>
            <person name="Jaffe D.B."/>
            <person name="Alvarez P."/>
            <person name="Brockman W."/>
            <person name="Butler J."/>
            <person name="Chin C."/>
            <person name="Gnerre S."/>
            <person name="Grabherr M."/>
            <person name="Kleber M."/>
            <person name="Mauceli E."/>
            <person name="MacCallum I."/>
        </authorList>
    </citation>
    <scope>NUCLEOTIDE SEQUENCE [LARGE SCALE GENOMIC DNA]</scope>
    <source>
        <strain evidence="4">white501</strain>
    </source>
</reference>
<evidence type="ECO:0000313" key="3">
    <source>
        <dbReference type="EMBL" id="EDX16021.1"/>
    </source>
</evidence>
<sequence>MLAKVLTILAIAASAGAADDFDPFIDIPFKRLKTSAERIAEHGYPAESHFVETPDGYVLNVFRIPHSPNEGESEAPRPVVLIMHGLFSCSDCFLLNGPEDALPYKMLYAFGPVWLGNARGKFMYVNVHWLLPTFRTS</sequence>
<keyword evidence="4" id="KW-1185">Reference proteome</keyword>
<dbReference type="InterPro" id="IPR006693">
    <property type="entry name" value="AB_hydrolase_lipase"/>
</dbReference>
<dbReference type="PANTHER" id="PTHR11005">
    <property type="entry name" value="LYSOSOMAL ACID LIPASE-RELATED"/>
    <property type="match status" value="1"/>
</dbReference>
<evidence type="ECO:0000259" key="2">
    <source>
        <dbReference type="Pfam" id="PF04083"/>
    </source>
</evidence>
<dbReference type="SMR" id="B4NVE0"/>
<dbReference type="InterPro" id="IPR029058">
    <property type="entry name" value="AB_hydrolase_fold"/>
</dbReference>
<organism evidence="3 4">
    <name type="scientific">Drosophila simulans</name>
    <name type="common">Fruit fly</name>
    <dbReference type="NCBI Taxonomy" id="7240"/>
    <lineage>
        <taxon>Eukaryota</taxon>
        <taxon>Metazoa</taxon>
        <taxon>Ecdysozoa</taxon>
        <taxon>Arthropoda</taxon>
        <taxon>Hexapoda</taxon>
        <taxon>Insecta</taxon>
        <taxon>Pterygota</taxon>
        <taxon>Neoptera</taxon>
        <taxon>Endopterygota</taxon>
        <taxon>Diptera</taxon>
        <taxon>Brachycera</taxon>
        <taxon>Muscomorpha</taxon>
        <taxon>Ephydroidea</taxon>
        <taxon>Drosophilidae</taxon>
        <taxon>Drosophila</taxon>
        <taxon>Sophophora</taxon>
    </lineage>
</organism>
<dbReference type="HOGENOM" id="CLU_1867258_0_0_1"/>
<protein>
    <submittedName>
        <fullName evidence="3">GD20126</fullName>
    </submittedName>
</protein>